<name>A0A061J089_TRYRA</name>
<reference evidence="2 3" key="1">
    <citation type="submission" date="2013-07" db="EMBL/GenBank/DDBJ databases">
        <authorList>
            <person name="Stoco P.H."/>
            <person name="Wagner G."/>
            <person name="Gerber A."/>
            <person name="Zaha A."/>
            <person name="Thompson C."/>
            <person name="Bartholomeu D.C."/>
            <person name="Luckemeyer D.D."/>
            <person name="Bahia D."/>
            <person name="Loreto E."/>
            <person name="Prestes E.B."/>
            <person name="Lima F.M."/>
            <person name="Rodrigues-Luiz G."/>
            <person name="Vallejo G.A."/>
            <person name="Filho J.F."/>
            <person name="Monteiro K.M."/>
            <person name="Tyler K.M."/>
            <person name="de Almeida L.G."/>
            <person name="Ortiz M.F."/>
            <person name="Siervo M.A."/>
            <person name="de Moraes M.H."/>
            <person name="Cunha O.L."/>
            <person name="Mendonca-Neto R."/>
            <person name="Silva R."/>
            <person name="Teixeira S.M."/>
            <person name="Murta S.M."/>
            <person name="Sincero T.C."/>
            <person name="Mendes T.A."/>
            <person name="Urmenyi T.P."/>
            <person name="Silva V.G."/>
            <person name="da Rocha W.D."/>
            <person name="Andersson B."/>
            <person name="Romanha A.J."/>
            <person name="Steindel M."/>
            <person name="de Vasconcelos A.T."/>
            <person name="Grisard E.C."/>
        </authorList>
    </citation>
    <scope>NUCLEOTIDE SEQUENCE [LARGE SCALE GENOMIC DNA]</scope>
    <source>
        <strain evidence="2 3">SC58</strain>
    </source>
</reference>
<feature type="compositionally biased region" description="Basic residues" evidence="1">
    <location>
        <begin position="88"/>
        <end position="103"/>
    </location>
</feature>
<feature type="compositionally biased region" description="Basic and acidic residues" evidence="1">
    <location>
        <begin position="23"/>
        <end position="36"/>
    </location>
</feature>
<evidence type="ECO:0000256" key="1">
    <source>
        <dbReference type="SAM" id="MobiDB-lite"/>
    </source>
</evidence>
<evidence type="ECO:0000313" key="2">
    <source>
        <dbReference type="EMBL" id="ESL06687.1"/>
    </source>
</evidence>
<comment type="caution">
    <text evidence="2">The sequence shown here is derived from an EMBL/GenBank/DDBJ whole genome shotgun (WGS) entry which is preliminary data.</text>
</comment>
<feature type="compositionally biased region" description="Basic residues" evidence="1">
    <location>
        <begin position="1"/>
        <end position="22"/>
    </location>
</feature>
<organism evidence="2 3">
    <name type="scientific">Trypanosoma rangeli SC58</name>
    <dbReference type="NCBI Taxonomy" id="429131"/>
    <lineage>
        <taxon>Eukaryota</taxon>
        <taxon>Discoba</taxon>
        <taxon>Euglenozoa</taxon>
        <taxon>Kinetoplastea</taxon>
        <taxon>Metakinetoplastina</taxon>
        <taxon>Trypanosomatida</taxon>
        <taxon>Trypanosomatidae</taxon>
        <taxon>Trypanosoma</taxon>
        <taxon>Herpetosoma</taxon>
    </lineage>
</organism>
<dbReference type="VEuPathDB" id="TriTrypDB:TRSC58_05636"/>
<keyword evidence="3" id="KW-1185">Reference proteome</keyword>
<protein>
    <submittedName>
        <fullName evidence="2">Uncharacterized protein</fullName>
    </submittedName>
</protein>
<accession>A0A061J089</accession>
<feature type="region of interest" description="Disordered" evidence="1">
    <location>
        <begin position="1"/>
        <end position="36"/>
    </location>
</feature>
<dbReference type="EMBL" id="AUPL01005636">
    <property type="protein sequence ID" value="ESL06687.1"/>
    <property type="molecule type" value="Genomic_DNA"/>
</dbReference>
<sequence length="140" mass="16422">MTKLVRKLKQMAKKRAHRKTVLKRKEERAQKDIEEGQKLNQERLELETDLEIHRLTTQGEEAEVEAEAAINKKLVRVVGGLVLETPQRKAKKQVSRKQVKRKEKLKERGQAVAAQLGRKWDTKKRRVKQRAQARNENLQD</sequence>
<proteinExistence type="predicted"/>
<feature type="compositionally biased region" description="Basic residues" evidence="1">
    <location>
        <begin position="121"/>
        <end position="131"/>
    </location>
</feature>
<feature type="region of interest" description="Disordered" evidence="1">
    <location>
        <begin position="86"/>
        <end position="140"/>
    </location>
</feature>
<dbReference type="AlphaFoldDB" id="A0A061J089"/>
<gene>
    <name evidence="2" type="ORF">TRSC58_05636</name>
</gene>
<evidence type="ECO:0000313" key="3">
    <source>
        <dbReference type="Proteomes" id="UP000031737"/>
    </source>
</evidence>
<dbReference type="OrthoDB" id="277743at2759"/>
<dbReference type="Proteomes" id="UP000031737">
    <property type="component" value="Unassembled WGS sequence"/>
</dbReference>